<evidence type="ECO:0000256" key="7">
    <source>
        <dbReference type="ARBA" id="ARBA00022777"/>
    </source>
</evidence>
<dbReference type="Pfam" id="PF02518">
    <property type="entry name" value="HATPase_c"/>
    <property type="match status" value="1"/>
</dbReference>
<gene>
    <name evidence="14" type="ORF">F5984_22930</name>
</gene>
<dbReference type="GO" id="GO:0005886">
    <property type="term" value="C:plasma membrane"/>
    <property type="evidence" value="ECO:0007669"/>
    <property type="project" value="TreeGrafter"/>
</dbReference>
<evidence type="ECO:0000256" key="9">
    <source>
        <dbReference type="ARBA" id="ARBA00023012"/>
    </source>
</evidence>
<dbReference type="Pfam" id="PF00672">
    <property type="entry name" value="HAMP"/>
    <property type="match status" value="1"/>
</dbReference>
<dbReference type="SUPFAM" id="SSF55874">
    <property type="entry name" value="ATPase domain of HSP90 chaperone/DNA topoisomerase II/histidine kinase"/>
    <property type="match status" value="1"/>
</dbReference>
<comment type="caution">
    <text evidence="14">The sequence shown here is derived from an EMBL/GenBank/DDBJ whole genome shotgun (WGS) entry which is preliminary data.</text>
</comment>
<evidence type="ECO:0000256" key="3">
    <source>
        <dbReference type="ARBA" id="ARBA00012438"/>
    </source>
</evidence>
<dbReference type="AlphaFoldDB" id="A0A7J5TU50"/>
<name>A0A7J5TU50_9BACT</name>
<evidence type="ECO:0000256" key="10">
    <source>
        <dbReference type="ARBA" id="ARBA00023136"/>
    </source>
</evidence>
<evidence type="ECO:0000256" key="5">
    <source>
        <dbReference type="ARBA" id="ARBA00022679"/>
    </source>
</evidence>
<dbReference type="PROSITE" id="PS50885">
    <property type="entry name" value="HAMP"/>
    <property type="match status" value="1"/>
</dbReference>
<protein>
    <recommendedName>
        <fullName evidence="3">histidine kinase</fullName>
        <ecNumber evidence="3">2.7.13.3</ecNumber>
    </recommendedName>
</protein>
<dbReference type="PANTHER" id="PTHR45436:SF5">
    <property type="entry name" value="SENSOR HISTIDINE KINASE TRCS"/>
    <property type="match status" value="1"/>
</dbReference>
<proteinExistence type="predicted"/>
<dbReference type="EMBL" id="WELI01000012">
    <property type="protein sequence ID" value="KAB7727092.1"/>
    <property type="molecule type" value="Genomic_DNA"/>
</dbReference>
<dbReference type="Gene3D" id="6.10.340.10">
    <property type="match status" value="1"/>
</dbReference>
<dbReference type="CDD" id="cd00082">
    <property type="entry name" value="HisKA"/>
    <property type="match status" value="1"/>
</dbReference>
<reference evidence="14 15" key="1">
    <citation type="submission" date="2019-10" db="EMBL/GenBank/DDBJ databases">
        <title>Rudanella paleaurantiibacter sp. nov., isolated from sludge.</title>
        <authorList>
            <person name="Xu S.Q."/>
        </authorList>
    </citation>
    <scope>NUCLEOTIDE SEQUENCE [LARGE SCALE GENOMIC DNA]</scope>
    <source>
        <strain evidence="14 15">HX-22-17</strain>
    </source>
</reference>
<dbReference type="CDD" id="cd06225">
    <property type="entry name" value="HAMP"/>
    <property type="match status" value="1"/>
</dbReference>
<dbReference type="InterPro" id="IPR003594">
    <property type="entry name" value="HATPase_dom"/>
</dbReference>
<dbReference type="CDD" id="cd00075">
    <property type="entry name" value="HATPase"/>
    <property type="match status" value="1"/>
</dbReference>
<sequence length="465" mass="52807">MNIRTRLTLLFTLLVASIMLLFSLSIYYLYNQFRENEFQQRLEDKAMTAARLLDDVGQTSKDDLTTMVAEQVSVYNNQDKEVYRSNQTNPVFEITPEVRRQARKGGSIRIRVDTLEAVVMHYYSLTHKQDYVMVASGYDRFGFSKLDRLREILFFGWLFSLMVVAVAGWLFSSDALRPVSELIEQAKAISGTNIHRRLRVGRQRDELAQLALTFNEMLQRLEEAFVTQKSFVSHASHELRTPLAVMMSQIDVALMQQRSTVEYEASLSELLDSVKNMMGLVNGLLELVRANSDSVTLNYQPVRVDELLWQARSALLLKQPDYLIEIDFENMPEQEEDLILLGESHLLTTAFQNLMENGCKYSSDHAVTVSLLFTPDQVQVSFVDEGLGIPAADLPHIFEPFYRADNIMTVKGHGIGLALTRRIINLHKGNIQVASVESVGTTITVTFPLREPTPAVQPLLEETAE</sequence>
<evidence type="ECO:0000256" key="1">
    <source>
        <dbReference type="ARBA" id="ARBA00000085"/>
    </source>
</evidence>
<dbReference type="PANTHER" id="PTHR45436">
    <property type="entry name" value="SENSOR HISTIDINE KINASE YKOH"/>
    <property type="match status" value="1"/>
</dbReference>
<keyword evidence="8 11" id="KW-1133">Transmembrane helix</keyword>
<dbReference type="InterPro" id="IPR050428">
    <property type="entry name" value="TCS_sensor_his_kinase"/>
</dbReference>
<dbReference type="GO" id="GO:0000155">
    <property type="term" value="F:phosphorelay sensor kinase activity"/>
    <property type="evidence" value="ECO:0007669"/>
    <property type="project" value="InterPro"/>
</dbReference>
<evidence type="ECO:0000259" key="13">
    <source>
        <dbReference type="PROSITE" id="PS50885"/>
    </source>
</evidence>
<comment type="catalytic activity">
    <reaction evidence="1">
        <text>ATP + protein L-histidine = ADP + protein N-phospho-L-histidine.</text>
        <dbReference type="EC" id="2.7.13.3"/>
    </reaction>
</comment>
<evidence type="ECO:0000313" key="15">
    <source>
        <dbReference type="Proteomes" id="UP000488299"/>
    </source>
</evidence>
<evidence type="ECO:0000259" key="12">
    <source>
        <dbReference type="PROSITE" id="PS50109"/>
    </source>
</evidence>
<dbReference type="InterPro" id="IPR003660">
    <property type="entry name" value="HAMP_dom"/>
</dbReference>
<feature type="domain" description="Histidine kinase" evidence="12">
    <location>
        <begin position="234"/>
        <end position="451"/>
    </location>
</feature>
<keyword evidence="6 11" id="KW-0812">Transmembrane</keyword>
<dbReference type="Proteomes" id="UP000488299">
    <property type="component" value="Unassembled WGS sequence"/>
</dbReference>
<dbReference type="RefSeq" id="WP_152126553.1">
    <property type="nucleotide sequence ID" value="NZ_WELI01000012.1"/>
</dbReference>
<accession>A0A7J5TU50</accession>
<feature type="domain" description="HAMP" evidence="13">
    <location>
        <begin position="173"/>
        <end position="226"/>
    </location>
</feature>
<evidence type="ECO:0000256" key="4">
    <source>
        <dbReference type="ARBA" id="ARBA00022553"/>
    </source>
</evidence>
<feature type="transmembrane region" description="Helical" evidence="11">
    <location>
        <begin position="6"/>
        <end position="30"/>
    </location>
</feature>
<dbReference type="InterPro" id="IPR036890">
    <property type="entry name" value="HATPase_C_sf"/>
</dbReference>
<organism evidence="14 15">
    <name type="scientific">Rudanella paleaurantiibacter</name>
    <dbReference type="NCBI Taxonomy" id="2614655"/>
    <lineage>
        <taxon>Bacteria</taxon>
        <taxon>Pseudomonadati</taxon>
        <taxon>Bacteroidota</taxon>
        <taxon>Cytophagia</taxon>
        <taxon>Cytophagales</taxon>
        <taxon>Cytophagaceae</taxon>
        <taxon>Rudanella</taxon>
    </lineage>
</organism>
<dbReference type="Pfam" id="PF00512">
    <property type="entry name" value="HisKA"/>
    <property type="match status" value="1"/>
</dbReference>
<dbReference type="InterPro" id="IPR003661">
    <property type="entry name" value="HisK_dim/P_dom"/>
</dbReference>
<evidence type="ECO:0000256" key="6">
    <source>
        <dbReference type="ARBA" id="ARBA00022692"/>
    </source>
</evidence>
<dbReference type="EC" id="2.7.13.3" evidence="3"/>
<dbReference type="InterPro" id="IPR036097">
    <property type="entry name" value="HisK_dim/P_sf"/>
</dbReference>
<dbReference type="Gene3D" id="1.10.287.130">
    <property type="match status" value="1"/>
</dbReference>
<keyword evidence="10 11" id="KW-0472">Membrane</keyword>
<dbReference type="InterPro" id="IPR004358">
    <property type="entry name" value="Sig_transdc_His_kin-like_C"/>
</dbReference>
<evidence type="ECO:0000313" key="14">
    <source>
        <dbReference type="EMBL" id="KAB7727092.1"/>
    </source>
</evidence>
<evidence type="ECO:0000256" key="8">
    <source>
        <dbReference type="ARBA" id="ARBA00022989"/>
    </source>
</evidence>
<keyword evidence="5" id="KW-0808">Transferase</keyword>
<dbReference type="PROSITE" id="PS50109">
    <property type="entry name" value="HIS_KIN"/>
    <property type="match status" value="1"/>
</dbReference>
<evidence type="ECO:0000256" key="2">
    <source>
        <dbReference type="ARBA" id="ARBA00004370"/>
    </source>
</evidence>
<dbReference type="InterPro" id="IPR005467">
    <property type="entry name" value="His_kinase_dom"/>
</dbReference>
<keyword evidence="7" id="KW-0418">Kinase</keyword>
<dbReference type="SMART" id="SM00387">
    <property type="entry name" value="HATPase_c"/>
    <property type="match status" value="1"/>
</dbReference>
<dbReference type="SMART" id="SM00388">
    <property type="entry name" value="HisKA"/>
    <property type="match status" value="1"/>
</dbReference>
<evidence type="ECO:0000256" key="11">
    <source>
        <dbReference type="SAM" id="Phobius"/>
    </source>
</evidence>
<keyword evidence="15" id="KW-1185">Reference proteome</keyword>
<comment type="subcellular location">
    <subcellularLocation>
        <location evidence="2">Membrane</location>
    </subcellularLocation>
</comment>
<keyword evidence="4" id="KW-0597">Phosphoprotein</keyword>
<dbReference type="SMART" id="SM00304">
    <property type="entry name" value="HAMP"/>
    <property type="match status" value="1"/>
</dbReference>
<dbReference type="SUPFAM" id="SSF47384">
    <property type="entry name" value="Homodimeric domain of signal transducing histidine kinase"/>
    <property type="match status" value="1"/>
</dbReference>
<dbReference type="Gene3D" id="3.30.565.10">
    <property type="entry name" value="Histidine kinase-like ATPase, C-terminal domain"/>
    <property type="match status" value="1"/>
</dbReference>
<keyword evidence="9" id="KW-0902">Two-component regulatory system</keyword>
<dbReference type="SUPFAM" id="SSF158472">
    <property type="entry name" value="HAMP domain-like"/>
    <property type="match status" value="1"/>
</dbReference>
<dbReference type="PRINTS" id="PR00344">
    <property type="entry name" value="BCTRLSENSOR"/>
</dbReference>